<name>A0AAU9JR58_9CILI</name>
<sequence>MEIEYLNIINYNYKIEAMEYLSQMNYLQDIGKSMGIYSWHLNCEKLENIIKRSGWLCEEEVDNDCGIYHSEAMTSIDMDEIDNN</sequence>
<dbReference type="AlphaFoldDB" id="A0AAU9JR58"/>
<protein>
    <submittedName>
        <fullName evidence="1">Uncharacterized protein</fullName>
    </submittedName>
</protein>
<evidence type="ECO:0000313" key="1">
    <source>
        <dbReference type="EMBL" id="CAG9324226.1"/>
    </source>
</evidence>
<comment type="caution">
    <text evidence="1">The sequence shown here is derived from an EMBL/GenBank/DDBJ whole genome shotgun (WGS) entry which is preliminary data.</text>
</comment>
<evidence type="ECO:0000313" key="2">
    <source>
        <dbReference type="Proteomes" id="UP001162131"/>
    </source>
</evidence>
<organism evidence="1 2">
    <name type="scientific">Blepharisma stoltei</name>
    <dbReference type="NCBI Taxonomy" id="1481888"/>
    <lineage>
        <taxon>Eukaryota</taxon>
        <taxon>Sar</taxon>
        <taxon>Alveolata</taxon>
        <taxon>Ciliophora</taxon>
        <taxon>Postciliodesmatophora</taxon>
        <taxon>Heterotrichea</taxon>
        <taxon>Heterotrichida</taxon>
        <taxon>Blepharismidae</taxon>
        <taxon>Blepharisma</taxon>
    </lineage>
</organism>
<proteinExistence type="predicted"/>
<keyword evidence="2" id="KW-1185">Reference proteome</keyword>
<dbReference type="Proteomes" id="UP001162131">
    <property type="component" value="Unassembled WGS sequence"/>
</dbReference>
<gene>
    <name evidence="1" type="ORF">BSTOLATCC_MIC36023</name>
</gene>
<dbReference type="EMBL" id="CAJZBQ010000036">
    <property type="protein sequence ID" value="CAG9324226.1"/>
    <property type="molecule type" value="Genomic_DNA"/>
</dbReference>
<accession>A0AAU9JR58</accession>
<reference evidence="1" key="1">
    <citation type="submission" date="2021-09" db="EMBL/GenBank/DDBJ databases">
        <authorList>
            <consortium name="AG Swart"/>
            <person name="Singh M."/>
            <person name="Singh A."/>
            <person name="Seah K."/>
            <person name="Emmerich C."/>
        </authorList>
    </citation>
    <scope>NUCLEOTIDE SEQUENCE</scope>
    <source>
        <strain evidence="1">ATCC30299</strain>
    </source>
</reference>